<evidence type="ECO:0000256" key="6">
    <source>
        <dbReference type="ARBA" id="ARBA00048615"/>
    </source>
</evidence>
<keyword evidence="11" id="KW-1185">Reference proteome</keyword>
<comment type="similarity">
    <text evidence="1 7">Belongs to the mannitol dehydrogenase family.</text>
</comment>
<evidence type="ECO:0000256" key="1">
    <source>
        <dbReference type="ARBA" id="ARBA00006541"/>
    </source>
</evidence>
<evidence type="ECO:0000256" key="7">
    <source>
        <dbReference type="HAMAP-Rule" id="MF_00196"/>
    </source>
</evidence>
<dbReference type="PANTHER" id="PTHR30524">
    <property type="entry name" value="MANNITOL-1-PHOSPHATE 5-DEHYDROGENASE"/>
    <property type="match status" value="1"/>
</dbReference>
<dbReference type="PROSITE" id="PS00974">
    <property type="entry name" value="MANNITOL_DHGENASE"/>
    <property type="match status" value="1"/>
</dbReference>
<dbReference type="SUPFAM" id="SSF48179">
    <property type="entry name" value="6-phosphogluconate dehydrogenase C-terminal domain-like"/>
    <property type="match status" value="1"/>
</dbReference>
<dbReference type="PRINTS" id="PR00084">
    <property type="entry name" value="MTLDHDRGNASE"/>
</dbReference>
<organism evidence="10 11">
    <name type="scientific">Camelliibacillus cellulosilyticus</name>
    <dbReference type="NCBI Taxonomy" id="2174486"/>
    <lineage>
        <taxon>Bacteria</taxon>
        <taxon>Bacillati</taxon>
        <taxon>Bacillota</taxon>
        <taxon>Bacilli</taxon>
        <taxon>Bacillales</taxon>
        <taxon>Sporolactobacillaceae</taxon>
        <taxon>Camelliibacillus</taxon>
    </lineage>
</organism>
<dbReference type="Proteomes" id="UP001596022">
    <property type="component" value="Unassembled WGS sequence"/>
</dbReference>
<name>A0ABV9GS16_9BACL</name>
<dbReference type="PANTHER" id="PTHR30524:SF0">
    <property type="entry name" value="ALTRONATE OXIDOREDUCTASE-RELATED"/>
    <property type="match status" value="1"/>
</dbReference>
<dbReference type="Gene3D" id="3.40.50.720">
    <property type="entry name" value="NAD(P)-binding Rossmann-like Domain"/>
    <property type="match status" value="1"/>
</dbReference>
<evidence type="ECO:0000256" key="4">
    <source>
        <dbReference type="ARBA" id="ARBA00023002"/>
    </source>
</evidence>
<reference evidence="11" key="1">
    <citation type="journal article" date="2019" name="Int. J. Syst. Evol. Microbiol.">
        <title>The Global Catalogue of Microorganisms (GCM) 10K type strain sequencing project: providing services to taxonomists for standard genome sequencing and annotation.</title>
        <authorList>
            <consortium name="The Broad Institute Genomics Platform"/>
            <consortium name="The Broad Institute Genome Sequencing Center for Infectious Disease"/>
            <person name="Wu L."/>
            <person name="Ma J."/>
        </authorList>
    </citation>
    <scope>NUCLEOTIDE SEQUENCE [LARGE SCALE GENOMIC DNA]</scope>
    <source>
        <strain evidence="11">CGMCC 1.16306</strain>
    </source>
</reference>
<dbReference type="EC" id="1.1.1.17" evidence="2 7"/>
<dbReference type="InterPro" id="IPR023028">
    <property type="entry name" value="Mannitol_1_phos_5_DH"/>
</dbReference>
<comment type="caution">
    <text evidence="10">The sequence shown here is derived from an EMBL/GenBank/DDBJ whole genome shotgun (WGS) entry which is preliminary data.</text>
</comment>
<dbReference type="Pfam" id="PF08125">
    <property type="entry name" value="Mannitol_dh_C"/>
    <property type="match status" value="1"/>
</dbReference>
<dbReference type="NCBIfam" id="NF002646">
    <property type="entry name" value="PRK02318.1-2"/>
    <property type="match status" value="1"/>
</dbReference>
<evidence type="ECO:0000256" key="3">
    <source>
        <dbReference type="ARBA" id="ARBA00016219"/>
    </source>
</evidence>
<dbReference type="InterPro" id="IPR000669">
    <property type="entry name" value="Mannitol_DH"/>
</dbReference>
<feature type="domain" description="Mannitol dehydrogenase C-terminal" evidence="9">
    <location>
        <begin position="201"/>
        <end position="377"/>
    </location>
</feature>
<dbReference type="Gene3D" id="1.10.1040.10">
    <property type="entry name" value="N-(1-d-carboxylethyl)-l-norvaline Dehydrogenase, domain 2"/>
    <property type="match status" value="1"/>
</dbReference>
<dbReference type="Pfam" id="PF01232">
    <property type="entry name" value="Mannitol_dh"/>
    <property type="match status" value="1"/>
</dbReference>
<dbReference type="HAMAP" id="MF_00196">
    <property type="entry name" value="Mannitol_dehydrog"/>
    <property type="match status" value="1"/>
</dbReference>
<keyword evidence="5 7" id="KW-0520">NAD</keyword>
<dbReference type="SUPFAM" id="SSF51735">
    <property type="entry name" value="NAD(P)-binding Rossmann-fold domains"/>
    <property type="match status" value="1"/>
</dbReference>
<dbReference type="InterPro" id="IPR023027">
    <property type="entry name" value="Mannitol_DH_CS"/>
</dbReference>
<dbReference type="InterPro" id="IPR013328">
    <property type="entry name" value="6PGD_dom2"/>
</dbReference>
<evidence type="ECO:0000313" key="10">
    <source>
        <dbReference type="EMBL" id="MFC4620046.1"/>
    </source>
</evidence>
<evidence type="ECO:0000256" key="2">
    <source>
        <dbReference type="ARBA" id="ARBA00012939"/>
    </source>
</evidence>
<keyword evidence="4 7" id="KW-0560">Oxidoreductase</keyword>
<evidence type="ECO:0000313" key="11">
    <source>
        <dbReference type="Proteomes" id="UP001596022"/>
    </source>
</evidence>
<dbReference type="NCBIfam" id="NF002652">
    <property type="entry name" value="PRK02318.2-5"/>
    <property type="match status" value="1"/>
</dbReference>
<evidence type="ECO:0000259" key="9">
    <source>
        <dbReference type="Pfam" id="PF08125"/>
    </source>
</evidence>
<comment type="catalytic activity">
    <reaction evidence="6 7">
        <text>D-mannitol 1-phosphate + NAD(+) = beta-D-fructose 6-phosphate + NADH + H(+)</text>
        <dbReference type="Rhea" id="RHEA:19661"/>
        <dbReference type="ChEBI" id="CHEBI:15378"/>
        <dbReference type="ChEBI" id="CHEBI:57540"/>
        <dbReference type="ChEBI" id="CHEBI:57634"/>
        <dbReference type="ChEBI" id="CHEBI:57945"/>
        <dbReference type="ChEBI" id="CHEBI:61381"/>
        <dbReference type="EC" id="1.1.1.17"/>
    </reaction>
</comment>
<feature type="binding site" evidence="7">
    <location>
        <begin position="4"/>
        <end position="15"/>
    </location>
    <ligand>
        <name>NAD(+)</name>
        <dbReference type="ChEBI" id="CHEBI:57540"/>
    </ligand>
</feature>
<dbReference type="InterPro" id="IPR013131">
    <property type="entry name" value="Mannitol_DH_N"/>
</dbReference>
<feature type="domain" description="Mannitol dehydrogenase N-terminal" evidence="8">
    <location>
        <begin position="3"/>
        <end position="187"/>
    </location>
</feature>
<protein>
    <recommendedName>
        <fullName evidence="3 7">Mannitol-1-phosphate 5-dehydrogenase</fullName>
        <ecNumber evidence="2 7">1.1.1.17</ecNumber>
    </recommendedName>
</protein>
<accession>A0ABV9GS16</accession>
<dbReference type="InterPro" id="IPR013118">
    <property type="entry name" value="Mannitol_DH_C"/>
</dbReference>
<dbReference type="GO" id="GO:0008926">
    <property type="term" value="F:mannitol-1-phosphate 5-dehydrogenase activity"/>
    <property type="evidence" value="ECO:0007669"/>
    <property type="project" value="UniProtKB-EC"/>
</dbReference>
<dbReference type="NCBIfam" id="NF002647">
    <property type="entry name" value="PRK02318.1-3"/>
    <property type="match status" value="1"/>
</dbReference>
<evidence type="ECO:0000256" key="5">
    <source>
        <dbReference type="ARBA" id="ARBA00023027"/>
    </source>
</evidence>
<sequence>MLQVVHFGAGNIGRGFIGALFATSGYHVTFVDIAENIIDQLNEKGAYQVKTAAVPQEVLDVHNVSGLNNQKQEAEVVRAIAQATYVTTAIGPSILPHIAPLIAKGLAERVKATDEKVTVIACENQIGATDILKNHILNAVDDETKGRFEGRVSFCNAAVDRIVPVQDNKGTLDVLVEPYHEWIVESTEELPPVNGMTIVPDLAPYIERKLFTVNTGHATTAYFGYLNGKETIDEAINTLAIYDRVKQAVEETGAYLVKRYQLDSAEHEAYIEKILGRFQNPLLRDHVTRVGRSPIRKLGPEDRLVRPLREAKRYGLSYQHLAMAIAACLLFDAPEDPEAAELQAMIADQGVPGVLKAICAIDDEEVIAAITRNYEALRKG</sequence>
<evidence type="ECO:0000259" key="8">
    <source>
        <dbReference type="Pfam" id="PF01232"/>
    </source>
</evidence>
<dbReference type="RefSeq" id="WP_376847139.1">
    <property type="nucleotide sequence ID" value="NZ_JBHSFW010000015.1"/>
</dbReference>
<gene>
    <name evidence="7" type="primary">mtlD</name>
    <name evidence="10" type="ORF">ACFO4N_15140</name>
</gene>
<proteinExistence type="inferred from homology"/>
<dbReference type="InterPro" id="IPR036291">
    <property type="entry name" value="NAD(P)-bd_dom_sf"/>
</dbReference>
<dbReference type="InterPro" id="IPR008927">
    <property type="entry name" value="6-PGluconate_DH-like_C_sf"/>
</dbReference>
<dbReference type="EMBL" id="JBHSFW010000015">
    <property type="protein sequence ID" value="MFC4620046.1"/>
    <property type="molecule type" value="Genomic_DNA"/>
</dbReference>